<evidence type="ECO:0000256" key="2">
    <source>
        <dbReference type="ARBA" id="ARBA00012595"/>
    </source>
</evidence>
<dbReference type="Proteomes" id="UP000660611">
    <property type="component" value="Unassembled WGS sequence"/>
</dbReference>
<accession>A0A919PDT8</accession>
<dbReference type="Gene3D" id="2.60.40.10">
    <property type="entry name" value="Immunoglobulins"/>
    <property type="match status" value="1"/>
</dbReference>
<dbReference type="AlphaFoldDB" id="A0A919PDT8"/>
<comment type="caution">
    <text evidence="5">The sequence shown here is derived from an EMBL/GenBank/DDBJ whole genome shotgun (WGS) entry which is preliminary data.</text>
</comment>
<evidence type="ECO:0000313" key="5">
    <source>
        <dbReference type="EMBL" id="GIG42960.1"/>
    </source>
</evidence>
<keyword evidence="6" id="KW-1185">Reference proteome</keyword>
<dbReference type="EC" id="3.2.1.1" evidence="2"/>
<sequence length="710" mass="73453">MRSNVLGRTVTFAAVTATTLAASAVAVTLATTPAYAAGVGAITGHLTDASGNPAANAYVWTQQPDMSANASAYTAADGSYTLPNLPEGDYVVSFRAASGSFVQWSHQKATFMAADRIAVGAGATVVVDEQLLPTGTVQGRLLNRDGSPAQASVTVYLADIQSSVSYATVQADGTFSTELPAGSYKLDFRVRNAFDQWSGGQQSYDTATPIVVTAGQAVQVNETVLPTGSLGGRLTNTDGSPAGNVQVTANQPNVNGSWNSAYTDADGRYQFNDLLLGNYEVAFAGPNWVHQFAHGKIDPAQAERFAVTDGQLTTVDEVFLPTGTIRVIAHDATTGAPLSDFCAYTRSATTVGGCATGTELLINDVFVGSYPLDVYIYDNLHLTAIAGPAVVTAGQTVTVDVALRRGATITATITERAGGAAADGCVSVARLNDSFGYNPYGFCSDWSPGPVPGSVVVGPLEPGTYQLFVDPRSDALGMQWLGAAGGTGNREAALQFTLAAGDQVSAPKIRLDKAGTIQGKVTDAGTGAPLSYTCVWVAALSPGFGGGGDCPATAGTDGTYTISGVGPYSWPVEFARGNYQWRWSGNAINRRTATPVTVKVGKTATANIKLRTGGGTLKGIIRDASGQPVSASVVAYDVLSGEAVQFPGGITPEGQPPATYTIANIAPQQVKIFYRTEDGRSGWVGGADLAHATAYDVRNNRTLTVNIVIP</sequence>
<proteinExistence type="predicted"/>
<organism evidence="5 6">
    <name type="scientific">Dactylosporangium siamense</name>
    <dbReference type="NCBI Taxonomy" id="685454"/>
    <lineage>
        <taxon>Bacteria</taxon>
        <taxon>Bacillati</taxon>
        <taxon>Actinomycetota</taxon>
        <taxon>Actinomycetes</taxon>
        <taxon>Micromonosporales</taxon>
        <taxon>Micromonosporaceae</taxon>
        <taxon>Dactylosporangium</taxon>
    </lineage>
</organism>
<dbReference type="GO" id="GO:0030246">
    <property type="term" value="F:carbohydrate binding"/>
    <property type="evidence" value="ECO:0007669"/>
    <property type="project" value="InterPro"/>
</dbReference>
<feature type="signal peptide" evidence="4">
    <location>
        <begin position="1"/>
        <end position="36"/>
    </location>
</feature>
<evidence type="ECO:0000256" key="1">
    <source>
        <dbReference type="ARBA" id="ARBA00000548"/>
    </source>
</evidence>
<dbReference type="InterPro" id="IPR013783">
    <property type="entry name" value="Ig-like_fold"/>
</dbReference>
<comment type="catalytic activity">
    <reaction evidence="1">
        <text>Endohydrolysis of (1-&gt;4)-alpha-D-glucosidic linkages in polysaccharides containing three or more (1-&gt;4)-alpha-linked D-glucose units.</text>
        <dbReference type="EC" id="3.2.1.1"/>
    </reaction>
</comment>
<dbReference type="GO" id="GO:0004556">
    <property type="term" value="F:alpha-amylase activity"/>
    <property type="evidence" value="ECO:0007669"/>
    <property type="project" value="UniProtKB-EC"/>
</dbReference>
<evidence type="ECO:0000256" key="4">
    <source>
        <dbReference type="SAM" id="SignalP"/>
    </source>
</evidence>
<dbReference type="Pfam" id="PF13620">
    <property type="entry name" value="CarboxypepD_reg"/>
    <property type="match status" value="2"/>
</dbReference>
<keyword evidence="4" id="KW-0732">Signal</keyword>
<dbReference type="Gene3D" id="2.60.40.1120">
    <property type="entry name" value="Carboxypeptidase-like, regulatory domain"/>
    <property type="match status" value="2"/>
</dbReference>
<protein>
    <recommendedName>
        <fullName evidence="2">alpha-amylase</fullName>
        <ecNumber evidence="2">3.2.1.1</ecNumber>
    </recommendedName>
    <alternativeName>
        <fullName evidence="3">1,4-alpha-D-glucan glucanohydrolase</fullName>
    </alternativeName>
</protein>
<reference evidence="5" key="1">
    <citation type="submission" date="2021-01" db="EMBL/GenBank/DDBJ databases">
        <title>Whole genome shotgun sequence of Dactylosporangium siamense NBRC 106093.</title>
        <authorList>
            <person name="Komaki H."/>
            <person name="Tamura T."/>
        </authorList>
    </citation>
    <scope>NUCLEOTIDE SEQUENCE</scope>
    <source>
        <strain evidence="5">NBRC 106093</strain>
    </source>
</reference>
<name>A0A919PDT8_9ACTN</name>
<dbReference type="GO" id="GO:0005975">
    <property type="term" value="P:carbohydrate metabolic process"/>
    <property type="evidence" value="ECO:0007669"/>
    <property type="project" value="UniProtKB-ARBA"/>
</dbReference>
<dbReference type="InterPro" id="IPR013784">
    <property type="entry name" value="Carb-bd-like_fold"/>
</dbReference>
<dbReference type="SUPFAM" id="SSF49452">
    <property type="entry name" value="Starch-binding domain-like"/>
    <property type="match status" value="4"/>
</dbReference>
<gene>
    <name evidence="5" type="ORF">Dsi01nite_010010</name>
</gene>
<feature type="chain" id="PRO_5037643350" description="alpha-amylase" evidence="4">
    <location>
        <begin position="37"/>
        <end position="710"/>
    </location>
</feature>
<evidence type="ECO:0000313" key="6">
    <source>
        <dbReference type="Proteomes" id="UP000660611"/>
    </source>
</evidence>
<dbReference type="EMBL" id="BONQ01000017">
    <property type="protein sequence ID" value="GIG42960.1"/>
    <property type="molecule type" value="Genomic_DNA"/>
</dbReference>
<evidence type="ECO:0000256" key="3">
    <source>
        <dbReference type="ARBA" id="ARBA00030238"/>
    </source>
</evidence>
<dbReference type="RefSeq" id="WP_203844817.1">
    <property type="nucleotide sequence ID" value="NZ_BAAAVW010000002.1"/>
</dbReference>